<accession>A0AA36JFL9</accession>
<reference evidence="2" key="1">
    <citation type="submission" date="2023-08" db="EMBL/GenBank/DDBJ databases">
        <authorList>
            <person name="Chen Y."/>
            <person name="Shah S."/>
            <person name="Dougan E. K."/>
            <person name="Thang M."/>
            <person name="Chan C."/>
        </authorList>
    </citation>
    <scope>NUCLEOTIDE SEQUENCE</scope>
</reference>
<evidence type="ECO:0000313" key="2">
    <source>
        <dbReference type="EMBL" id="CAJ1405332.1"/>
    </source>
</evidence>
<feature type="domain" description="Gamma-glutamylcyclotransferase AIG2-like" evidence="1">
    <location>
        <begin position="7"/>
        <end position="159"/>
    </location>
</feature>
<proteinExistence type="predicted"/>
<dbReference type="InterPro" id="IPR009288">
    <property type="entry name" value="AIG2-like_dom"/>
</dbReference>
<organism evidence="2 3">
    <name type="scientific">Effrenium voratum</name>
    <dbReference type="NCBI Taxonomy" id="2562239"/>
    <lineage>
        <taxon>Eukaryota</taxon>
        <taxon>Sar</taxon>
        <taxon>Alveolata</taxon>
        <taxon>Dinophyceae</taxon>
        <taxon>Suessiales</taxon>
        <taxon>Symbiodiniaceae</taxon>
        <taxon>Effrenium</taxon>
    </lineage>
</organism>
<gene>
    <name evidence="2" type="ORF">EVOR1521_LOCUS27575</name>
</gene>
<dbReference type="SUPFAM" id="SSF110857">
    <property type="entry name" value="Gamma-glutamyl cyclotransferase-like"/>
    <property type="match status" value="1"/>
</dbReference>
<dbReference type="Proteomes" id="UP001178507">
    <property type="component" value="Unassembled WGS sequence"/>
</dbReference>
<evidence type="ECO:0000259" key="1">
    <source>
        <dbReference type="Pfam" id="PF06094"/>
    </source>
</evidence>
<dbReference type="AlphaFoldDB" id="A0AA36JFL9"/>
<keyword evidence="3" id="KW-1185">Reference proteome</keyword>
<evidence type="ECO:0000313" key="3">
    <source>
        <dbReference type="Proteomes" id="UP001178507"/>
    </source>
</evidence>
<name>A0AA36JFL9_9DINO</name>
<dbReference type="Pfam" id="PF06094">
    <property type="entry name" value="GGACT"/>
    <property type="match status" value="1"/>
</dbReference>
<dbReference type="Gene3D" id="3.10.490.10">
    <property type="entry name" value="Gamma-glutamyl cyclotransferase-like"/>
    <property type="match status" value="1"/>
</dbReference>
<dbReference type="InterPro" id="IPR036568">
    <property type="entry name" value="GGCT-like_sf"/>
</dbReference>
<protein>
    <recommendedName>
        <fullName evidence="1">Gamma-glutamylcyclotransferase AIG2-like domain-containing protein</fullName>
    </recommendedName>
</protein>
<sequence>MDGVQAVFAYGTLRGDFSESGDRWGVISRTGAAWLPASVSGFKLFQEETAFYPFALQTKLSEDCTLLVWPCDNARDAIAACDRIEGFEPKSPEDGLYRRTVVDVAVPADVLRKASEDKGWLASAAGACEGETSIIRAFLYHQPMDGREREVKHFPGGDWLQAQS</sequence>
<comment type="caution">
    <text evidence="2">The sequence shown here is derived from an EMBL/GenBank/DDBJ whole genome shotgun (WGS) entry which is preliminary data.</text>
</comment>
<dbReference type="EMBL" id="CAUJNA010003580">
    <property type="protein sequence ID" value="CAJ1405332.1"/>
    <property type="molecule type" value="Genomic_DNA"/>
</dbReference>